<dbReference type="Proteomes" id="UP000692954">
    <property type="component" value="Unassembled WGS sequence"/>
</dbReference>
<evidence type="ECO:0000256" key="2">
    <source>
        <dbReference type="PROSITE-ProRule" id="PRU00104"/>
    </source>
</evidence>
<dbReference type="PROSITE" id="PS50237">
    <property type="entry name" value="HECT"/>
    <property type="match status" value="1"/>
</dbReference>
<dbReference type="GO" id="GO:0043161">
    <property type="term" value="P:proteasome-mediated ubiquitin-dependent protein catabolic process"/>
    <property type="evidence" value="ECO:0007669"/>
    <property type="project" value="TreeGrafter"/>
</dbReference>
<dbReference type="OrthoDB" id="298098at2759"/>
<evidence type="ECO:0000256" key="3">
    <source>
        <dbReference type="SAM" id="Coils"/>
    </source>
</evidence>
<dbReference type="EMBL" id="CAJJDN010000151">
    <property type="protein sequence ID" value="CAD8124441.1"/>
    <property type="molecule type" value="Genomic_DNA"/>
</dbReference>
<dbReference type="SMART" id="SM00119">
    <property type="entry name" value="HECTc"/>
    <property type="match status" value="1"/>
</dbReference>
<dbReference type="InterPro" id="IPR000569">
    <property type="entry name" value="HECT_dom"/>
</dbReference>
<proteinExistence type="predicted"/>
<feature type="coiled-coil region" evidence="3">
    <location>
        <begin position="411"/>
        <end position="438"/>
    </location>
</feature>
<protein>
    <recommendedName>
        <fullName evidence="4">HECT domain-containing protein</fullName>
    </recommendedName>
</protein>
<feature type="domain" description="HECT" evidence="4">
    <location>
        <begin position="1536"/>
        <end position="1864"/>
    </location>
</feature>
<gene>
    <name evidence="5" type="ORF">PSON_ATCC_30995.1.T1510041</name>
</gene>
<dbReference type="PANTHER" id="PTHR45670">
    <property type="entry name" value="E3 UBIQUITIN-PROTEIN LIGASE TRIP12"/>
    <property type="match status" value="1"/>
</dbReference>
<accession>A0A8S1R862</accession>
<evidence type="ECO:0000313" key="6">
    <source>
        <dbReference type="Proteomes" id="UP000692954"/>
    </source>
</evidence>
<feature type="active site" description="Glycyl thioester intermediate" evidence="2">
    <location>
        <position position="1831"/>
    </location>
</feature>
<comment type="caution">
    <text evidence="5">The sequence shown here is derived from an EMBL/GenBank/DDBJ whole genome shotgun (WGS) entry which is preliminary data.</text>
</comment>
<evidence type="ECO:0000259" key="4">
    <source>
        <dbReference type="PROSITE" id="PS50237"/>
    </source>
</evidence>
<dbReference type="PANTHER" id="PTHR45670:SF1">
    <property type="entry name" value="E3 UBIQUITIN-PROTEIN LIGASE HECTD1"/>
    <property type="match status" value="1"/>
</dbReference>
<dbReference type="GO" id="GO:0000209">
    <property type="term" value="P:protein polyubiquitination"/>
    <property type="evidence" value="ECO:0007669"/>
    <property type="project" value="TreeGrafter"/>
</dbReference>
<dbReference type="InterPro" id="IPR045322">
    <property type="entry name" value="HECTD1/TRIP12-like"/>
</dbReference>
<evidence type="ECO:0000256" key="1">
    <source>
        <dbReference type="ARBA" id="ARBA00022679"/>
    </source>
</evidence>
<organism evidence="5 6">
    <name type="scientific">Paramecium sonneborni</name>
    <dbReference type="NCBI Taxonomy" id="65129"/>
    <lineage>
        <taxon>Eukaryota</taxon>
        <taxon>Sar</taxon>
        <taxon>Alveolata</taxon>
        <taxon>Ciliophora</taxon>
        <taxon>Intramacronucleata</taxon>
        <taxon>Oligohymenophorea</taxon>
        <taxon>Peniculida</taxon>
        <taxon>Parameciidae</taxon>
        <taxon>Paramecium</taxon>
    </lineage>
</organism>
<name>A0A8S1R862_9CILI</name>
<reference evidence="5" key="1">
    <citation type="submission" date="2021-01" db="EMBL/GenBank/DDBJ databases">
        <authorList>
            <consortium name="Genoscope - CEA"/>
            <person name="William W."/>
        </authorList>
    </citation>
    <scope>NUCLEOTIDE SEQUENCE</scope>
</reference>
<keyword evidence="2" id="KW-0833">Ubl conjugation pathway</keyword>
<keyword evidence="6" id="KW-1185">Reference proteome</keyword>
<keyword evidence="1" id="KW-0808">Transferase</keyword>
<dbReference type="Pfam" id="PF00632">
    <property type="entry name" value="HECT"/>
    <property type="match status" value="1"/>
</dbReference>
<evidence type="ECO:0000313" key="5">
    <source>
        <dbReference type="EMBL" id="CAD8124441.1"/>
    </source>
</evidence>
<keyword evidence="3" id="KW-0175">Coiled coil</keyword>
<sequence>MGELEGNYNIDDLDAPHQTQQNSFQKQMTQFAKQGTIFEKKQTENPNQVQYKQGDIQFMKQNFDFMLELVNNNNNYKVRDQKSQQSQIIFMEYYHFLKPELSLKLEQCTESEFIKKYNGRESISFVISQFYKYHEYLKQVFADKDYKQQWEINFPFYVKDDKCYSEKSLFSTYTIQIVFQKLHEFQEKVKQYATNLGDVEKIQWRISAISTLEVLVSNMVDFNNYNNKSVDILSILDYILNQNSLIMILLQILYCNMLKQSNILSVLRRVYVEFNEVQELPFENYSQEQGFDTYFRFGQTNYYLQQQTLIVRLNILNMKKHQQVKPLTLGNKQVSRNNILKEQQQIDYYYCNIINEEDLLFQIFNSNQLIQYLFQKLEIDRKLQQISQNISQMLNKDIIISVNHQSLSNVLQPEIQQIRKLSDRKEQLKQQTQVKELLINLSDFFLHKSEKLLVDQIQSHEYEYQFQTTLSSLLHSLRQGFNRSQEEIPNYRKIVSVQKAKVVTKIRYPKRNCDKLISLYFGFQLKTNYYLSQNRIGDLLIVVYKNEYHQVTTMLGQLVDNSRQGKLVLYEFDDQSVSTLSQEQFEQYCSVSNKMRKDDSLDDSLEFIENENIVAVILFEKGWPQDQNFINNISNVFITDQIGTLYFIHEQRFARKMFQIQETDSESIKQQLIDDAFGKNQLQTYSQFTVSEIIPIFPNQIIYEFSSGKFKQHNPDVENCWKMIIKINDTDFQIDKMKLNLLNIASYFDSNDTAQYHIKQLTQFKESHNELSKIQLRIKFSDYLNQNPSYYLDKIMESHIAFAEFQSGYETFFLDKFIPKIENSLSFMFDINQAQIKKNLLTNIIKIIEFSFELTQDKVNQLITFENGVLKLTTFLIEDTNRSLSIEVPQSNKIGQFLNQLIINFDKYNFHDLLIDKKKFEISINQDFEKLFEQDVLTLILLSKYLHKLIAIKNDKKIIFKITKQDSKSIALYQFSKDRNEVLLFYNKFEDFSLEDFLLDYLNNHTSQYSKISYLELEKKILNKNQLMLQSMNFTADDFIKKEKYQPQQFELYIHYGQQKIQKLEGRLDPRDFETAFIIIKEQFYNKVVCIKSCQKYSPLIQYLKQNSSDQKCGFSKYVLINGVSEYISLDEQMSKIKIITKNNIEKPLTFYKNYSTTLKAKINFITSNIVLVNFTCTKPLEFMIKSNQFKLAFMKQDFQSEIKLTFLPASDLQMYKFYHTGISFKNEYKQVNKEAQQIKIQQNYSLNDKLLKIIMKSLNIREDMQIEQNNKNINLNQILNNNVLNIQSKQLINQSTQVGFERMDVIEIKDNFGNKSNSFVLQQIVFVHSIYQKIQIVPKYTKEDTGLKIYWEPQIKGIYNLYINNQKVDSYFTVLATQVDIEKSVLDFPEKLKKIPYYQEITFNIYLKDRLQNIYGSIENSLQMTNVEVLSSYKNFNIEQNYSKLSLEGKMEVTLRILPKNEDATEKQEIDLIFKINDQIKMTKILQLEGVSFEKNMQDFQRSIFYDNNGKKIYKVEKQVQIVRANFLDSLLKLQNEKLMGPLMIKFANEQGYDAGGLRKEFYSLIGNELKGDNLKSDQYGYFSMLSPGYYFIDQRFLQIPKKTDYAFVFGKVVANSIFNNHQIGIQFQPQFWKVLFEEKIQFKDLQGFLDPITYQNYESLLLNDDVTMELLCLNFTYQKKKDLINLIPDGQNVMVSKENCQIYLDKVAEYLIQQQYQEIYTPFREGFSTVLDIKILKKYFKPNDMGLITLGVQEIKPEQLINLIKFKGGQDYHISFFNTYVNQLDSKKIKELLQYITGTPTLPSNAKLAITVEFKSEIKESFIPTTRTCFNTIELPLYKNFAEMKQKLDTAISYGLVGFGIF</sequence>
<dbReference type="GO" id="GO:0061630">
    <property type="term" value="F:ubiquitin protein ligase activity"/>
    <property type="evidence" value="ECO:0007669"/>
    <property type="project" value="InterPro"/>
</dbReference>